<gene>
    <name evidence="2" type="ordered locus">PARA_04280</name>
</gene>
<keyword evidence="1" id="KW-0175">Coiled coil</keyword>
<organism evidence="2 3">
    <name type="scientific">Haemophilus parainfluenzae (strain T3T1)</name>
    <dbReference type="NCBI Taxonomy" id="862965"/>
    <lineage>
        <taxon>Bacteria</taxon>
        <taxon>Pseudomonadati</taxon>
        <taxon>Pseudomonadota</taxon>
        <taxon>Gammaproteobacteria</taxon>
        <taxon>Pasteurellales</taxon>
        <taxon>Pasteurellaceae</taxon>
        <taxon>Haemophilus</taxon>
    </lineage>
</organism>
<dbReference type="AlphaFoldDB" id="A0AB33QJE5"/>
<protein>
    <submittedName>
        <fullName evidence="2">Uncharacterized protein</fullName>
    </submittedName>
</protein>
<sequence>MAKLNTIADDLRIFADLLDNLDDLKDAIDDEINKAHQQNRKLFDIDGAGYYCDGRDHAIQANLQGKANTLSDNYRKIKNSRVMPANVRQTLAGYDRVYVHEYTNESGYPQITSLRDKLSGDIDDILDKIR</sequence>
<evidence type="ECO:0000313" key="3">
    <source>
        <dbReference type="Proteomes" id="UP000007052"/>
    </source>
</evidence>
<accession>A0AB33QJE5</accession>
<dbReference type="EMBL" id="FQ312002">
    <property type="protein sequence ID" value="CBW14535.1"/>
    <property type="molecule type" value="Genomic_DNA"/>
</dbReference>
<dbReference type="Proteomes" id="UP000007052">
    <property type="component" value="Chromosome"/>
</dbReference>
<dbReference type="RefSeq" id="WP_014064340.1">
    <property type="nucleotide sequence ID" value="NC_015964.1"/>
</dbReference>
<evidence type="ECO:0000313" key="2">
    <source>
        <dbReference type="EMBL" id="CBW14535.1"/>
    </source>
</evidence>
<evidence type="ECO:0000256" key="1">
    <source>
        <dbReference type="SAM" id="Coils"/>
    </source>
</evidence>
<name>A0AB33QJE5_HAEP3</name>
<proteinExistence type="predicted"/>
<dbReference type="KEGG" id="hpr:PARA_04280"/>
<reference evidence="3" key="1">
    <citation type="submission" date="2010-07" db="EMBL/GenBank/DDBJ databases">
        <title>The genome sequence of Haemophilus parainfluenzae T3T1.</title>
        <authorList>
            <person name="Crook D."/>
            <person name="Hood D."/>
            <person name="Moxon R."/>
            <person name="Parkhill J."/>
            <person name="Aslett M."/>
            <person name="Bentley S.D."/>
        </authorList>
    </citation>
    <scope>NUCLEOTIDE SEQUENCE [LARGE SCALE GENOMIC DNA]</scope>
    <source>
        <strain evidence="3">T3T1</strain>
    </source>
</reference>
<feature type="coiled-coil region" evidence="1">
    <location>
        <begin position="14"/>
        <end position="41"/>
    </location>
</feature>